<dbReference type="EMBL" id="RHHN01000009">
    <property type="protein sequence ID" value="RNB60446.1"/>
    <property type="molecule type" value="Genomic_DNA"/>
</dbReference>
<proteinExistence type="predicted"/>
<evidence type="ECO:0008006" key="6">
    <source>
        <dbReference type="Google" id="ProtNLM"/>
    </source>
</evidence>
<protein>
    <recommendedName>
        <fullName evidence="6">Ger(X)C family spore germination protein</fullName>
    </recommendedName>
</protein>
<evidence type="ECO:0000313" key="5">
    <source>
        <dbReference type="Proteomes" id="UP000317180"/>
    </source>
</evidence>
<keyword evidence="5" id="KW-1185">Reference proteome</keyword>
<dbReference type="GeneID" id="82811226"/>
<dbReference type="EMBL" id="BJOD01000005">
    <property type="protein sequence ID" value="GED24558.1"/>
    <property type="molecule type" value="Genomic_DNA"/>
</dbReference>
<dbReference type="Proteomes" id="UP000317180">
    <property type="component" value="Unassembled WGS sequence"/>
</dbReference>
<dbReference type="Proteomes" id="UP000276178">
    <property type="component" value="Unassembled WGS sequence"/>
</dbReference>
<reference evidence="2 5" key="2">
    <citation type="submission" date="2019-06" db="EMBL/GenBank/DDBJ databases">
        <title>Whole genome shotgun sequence of Brevibacillus agri NBRC 15538.</title>
        <authorList>
            <person name="Hosoyama A."/>
            <person name="Uohara A."/>
            <person name="Ohji S."/>
            <person name="Ichikawa N."/>
        </authorList>
    </citation>
    <scope>NUCLEOTIDE SEQUENCE [LARGE SCALE GENOMIC DNA]</scope>
    <source>
        <strain evidence="2 5">NBRC 15538</strain>
    </source>
</reference>
<dbReference type="RefSeq" id="WP_005834281.1">
    <property type="nucleotide sequence ID" value="NZ_BJOD01000005.1"/>
</dbReference>
<evidence type="ECO:0000313" key="3">
    <source>
        <dbReference type="EMBL" id="RNB60446.1"/>
    </source>
</evidence>
<name>A0A3M8BAK4_9BACL</name>
<comment type="caution">
    <text evidence="3">The sequence shown here is derived from an EMBL/GenBank/DDBJ whole genome shotgun (WGS) entry which is preliminary data.</text>
</comment>
<dbReference type="PROSITE" id="PS51257">
    <property type="entry name" value="PROKAR_LIPOPROTEIN"/>
    <property type="match status" value="1"/>
</dbReference>
<dbReference type="OrthoDB" id="2474655at2"/>
<evidence type="ECO:0000256" key="1">
    <source>
        <dbReference type="SAM" id="SignalP"/>
    </source>
</evidence>
<accession>A0A3M8BAK4</accession>
<gene>
    <name evidence="2" type="ORF">BAG01nite_06600</name>
    <name evidence="3" type="ORF">EB820_02665</name>
</gene>
<feature type="signal peptide" evidence="1">
    <location>
        <begin position="1"/>
        <end position="23"/>
    </location>
</feature>
<reference evidence="3 4" key="1">
    <citation type="submission" date="2018-10" db="EMBL/GenBank/DDBJ databases">
        <title>Phylogenomics of Brevibacillus.</title>
        <authorList>
            <person name="Dunlap C."/>
        </authorList>
    </citation>
    <scope>NUCLEOTIDE SEQUENCE [LARGE SCALE GENOMIC DNA]</scope>
    <source>
        <strain evidence="3 4">NRRL NRS 1219</strain>
    </source>
</reference>
<sequence length="352" mass="39452">MVSSLRAYLLIVMVASMMISGCAQPDKVPADMSNRIEKELGAVEKVTVMSTDGQEVMLDLPTFMKELSGQGKDLQLSETALKQEDVRFTLVLYRKQLAPLVVAVGEGASQFGENTYRGAGAVAFYHWIQKLTGKGLLSQKIDTVLLSAEDLAKTRVLGETEIEDIRKTLAAAVPETGASLKQYPLYPNYRLRINSAERPLEVTVLTPTLISVPFGKETHTFHLDGGLFSKLTEWISPTDKKEEKQLEQLFKASRIRIAATGAMAVESLELEVRKTTVEQGIAHQAVRLLQTAELLKEAPKDPGPEQYRLFFTVNGKEREVIWYAKYFQLDANWFTHNEMAEAQWKLLQSLRK</sequence>
<feature type="chain" id="PRO_5038907891" description="Ger(X)C family spore germination protein" evidence="1">
    <location>
        <begin position="24"/>
        <end position="352"/>
    </location>
</feature>
<dbReference type="AlphaFoldDB" id="A0A3M8BAK4"/>
<evidence type="ECO:0000313" key="2">
    <source>
        <dbReference type="EMBL" id="GED24558.1"/>
    </source>
</evidence>
<organism evidence="3 4">
    <name type="scientific">Brevibacillus agri</name>
    <dbReference type="NCBI Taxonomy" id="51101"/>
    <lineage>
        <taxon>Bacteria</taxon>
        <taxon>Bacillati</taxon>
        <taxon>Bacillota</taxon>
        <taxon>Bacilli</taxon>
        <taxon>Bacillales</taxon>
        <taxon>Paenibacillaceae</taxon>
        <taxon>Brevibacillus</taxon>
    </lineage>
</organism>
<evidence type="ECO:0000313" key="4">
    <source>
        <dbReference type="Proteomes" id="UP000276178"/>
    </source>
</evidence>
<keyword evidence="1" id="KW-0732">Signal</keyword>